<proteinExistence type="predicted"/>
<dbReference type="PROSITE" id="PS51186">
    <property type="entry name" value="GNAT"/>
    <property type="match status" value="1"/>
</dbReference>
<keyword evidence="5" id="KW-1185">Reference proteome</keyword>
<dbReference type="InterPro" id="IPR050832">
    <property type="entry name" value="Bact_Acetyltransf"/>
</dbReference>
<evidence type="ECO:0000313" key="5">
    <source>
        <dbReference type="Proteomes" id="UP000295124"/>
    </source>
</evidence>
<reference evidence="4 5" key="1">
    <citation type="submission" date="2019-03" db="EMBL/GenBank/DDBJ databases">
        <title>Draft genome sequences of novel Actinobacteria.</title>
        <authorList>
            <person name="Sahin N."/>
            <person name="Ay H."/>
            <person name="Saygin H."/>
        </authorList>
    </citation>
    <scope>NUCLEOTIDE SEQUENCE [LARGE SCALE GENOMIC DNA]</scope>
    <source>
        <strain evidence="4 5">JCM 13523</strain>
    </source>
</reference>
<dbReference type="AlphaFoldDB" id="A0A4R4ZSZ4"/>
<name>A0A4R4ZSZ4_9ACTN</name>
<keyword evidence="1 4" id="KW-0808">Transferase</keyword>
<dbReference type="CDD" id="cd04301">
    <property type="entry name" value="NAT_SF"/>
    <property type="match status" value="1"/>
</dbReference>
<dbReference type="RefSeq" id="WP_132165713.1">
    <property type="nucleotide sequence ID" value="NZ_SMKX01000008.1"/>
</dbReference>
<dbReference type="PANTHER" id="PTHR43877">
    <property type="entry name" value="AMINOALKYLPHOSPHONATE N-ACETYLTRANSFERASE-RELATED-RELATED"/>
    <property type="match status" value="1"/>
</dbReference>
<dbReference type="InterPro" id="IPR016181">
    <property type="entry name" value="Acyl_CoA_acyltransferase"/>
</dbReference>
<dbReference type="Proteomes" id="UP000295124">
    <property type="component" value="Unassembled WGS sequence"/>
</dbReference>
<dbReference type="InterPro" id="IPR000182">
    <property type="entry name" value="GNAT_dom"/>
</dbReference>
<evidence type="ECO:0000256" key="1">
    <source>
        <dbReference type="ARBA" id="ARBA00022679"/>
    </source>
</evidence>
<evidence type="ECO:0000313" key="4">
    <source>
        <dbReference type="EMBL" id="TDD62173.1"/>
    </source>
</evidence>
<dbReference type="OrthoDB" id="3826071at2"/>
<dbReference type="GO" id="GO:0016747">
    <property type="term" value="F:acyltransferase activity, transferring groups other than amino-acyl groups"/>
    <property type="evidence" value="ECO:0007669"/>
    <property type="project" value="InterPro"/>
</dbReference>
<dbReference type="Gene3D" id="3.40.630.30">
    <property type="match status" value="1"/>
</dbReference>
<protein>
    <submittedName>
        <fullName evidence="4">N-acetyltransferase</fullName>
    </submittedName>
</protein>
<comment type="caution">
    <text evidence="4">The sequence shown here is derived from an EMBL/GenBank/DDBJ whole genome shotgun (WGS) entry which is preliminary data.</text>
</comment>
<evidence type="ECO:0000259" key="3">
    <source>
        <dbReference type="PROSITE" id="PS51186"/>
    </source>
</evidence>
<dbReference type="Pfam" id="PF13508">
    <property type="entry name" value="Acetyltransf_7"/>
    <property type="match status" value="1"/>
</dbReference>
<dbReference type="SUPFAM" id="SSF55729">
    <property type="entry name" value="Acyl-CoA N-acyltransferases (Nat)"/>
    <property type="match status" value="1"/>
</dbReference>
<keyword evidence="2" id="KW-0012">Acyltransferase</keyword>
<gene>
    <name evidence="4" type="ORF">E1263_04670</name>
</gene>
<dbReference type="EMBL" id="SMKX01000008">
    <property type="protein sequence ID" value="TDD62173.1"/>
    <property type="molecule type" value="Genomic_DNA"/>
</dbReference>
<feature type="domain" description="N-acetyltransferase" evidence="3">
    <location>
        <begin position="6"/>
        <end position="138"/>
    </location>
</feature>
<organism evidence="4 5">
    <name type="scientific">Kribbella antibiotica</name>
    <dbReference type="NCBI Taxonomy" id="190195"/>
    <lineage>
        <taxon>Bacteria</taxon>
        <taxon>Bacillati</taxon>
        <taxon>Actinomycetota</taxon>
        <taxon>Actinomycetes</taxon>
        <taxon>Propionibacteriales</taxon>
        <taxon>Kribbellaceae</taxon>
        <taxon>Kribbella</taxon>
    </lineage>
</organism>
<sequence>MSRPPFTIRPAAPADRADIHQVLRQLHPDLAGTTLPRIRQEAQTFVAGEPVIGVAVVTFVDYRAGAYGMVEELVVDAAHRGTGVGRLLLDECRGWLARLGAEVIFVSGIDEAAAGFYRRAGFADCTGPWLFQGADGGV</sequence>
<evidence type="ECO:0000256" key="2">
    <source>
        <dbReference type="ARBA" id="ARBA00023315"/>
    </source>
</evidence>
<accession>A0A4R4ZSZ4</accession>